<dbReference type="PANTHER" id="PTHR38037">
    <property type="entry name" value="ZN_PROTEASE DOMAIN-CONTAINING PROTEIN"/>
    <property type="match status" value="1"/>
</dbReference>
<dbReference type="InterPro" id="IPR021109">
    <property type="entry name" value="Peptidase_aspartic_dom_sf"/>
</dbReference>
<reference evidence="2 3" key="1">
    <citation type="submission" date="2017-07" db="EMBL/GenBank/DDBJ databases">
        <authorList>
            <person name="Sun Z.S."/>
            <person name="Albrecht U."/>
            <person name="Echele G."/>
            <person name="Lee C.C."/>
        </authorList>
    </citation>
    <scope>NUCLEOTIDE SEQUENCE [LARGE SCALE GENOMIC DNA]</scope>
    <source>
        <strain evidence="2 3">CGMCC 1.12710</strain>
    </source>
</reference>
<dbReference type="RefSeq" id="WP_200815373.1">
    <property type="nucleotide sequence ID" value="NZ_FZQA01000007.1"/>
</dbReference>
<proteinExistence type="predicted"/>
<dbReference type="InterPro" id="IPR008503">
    <property type="entry name" value="Asp_endopeptidase"/>
</dbReference>
<evidence type="ECO:0000259" key="1">
    <source>
        <dbReference type="Pfam" id="PF05618"/>
    </source>
</evidence>
<accession>A0A239PZN2</accession>
<protein>
    <submittedName>
        <fullName evidence="2">Uncharacterized conserved protein</fullName>
    </submittedName>
</protein>
<gene>
    <name evidence="2" type="ORF">SAMN06297382_2568</name>
</gene>
<dbReference type="EMBL" id="FZQA01000007">
    <property type="protein sequence ID" value="SNT75127.1"/>
    <property type="molecule type" value="Genomic_DNA"/>
</dbReference>
<dbReference type="Pfam" id="PF05618">
    <property type="entry name" value="Zn_protease"/>
    <property type="match status" value="1"/>
</dbReference>
<dbReference type="Gene3D" id="2.40.70.10">
    <property type="entry name" value="Acid Proteases"/>
    <property type="match status" value="1"/>
</dbReference>
<organism evidence="2 3">
    <name type="scientific">Amphiplicatus metriothermophilus</name>
    <dbReference type="NCBI Taxonomy" id="1519374"/>
    <lineage>
        <taxon>Bacteria</taxon>
        <taxon>Pseudomonadati</taxon>
        <taxon>Pseudomonadota</taxon>
        <taxon>Alphaproteobacteria</taxon>
        <taxon>Parvularculales</taxon>
        <taxon>Parvularculaceae</taxon>
        <taxon>Amphiplicatus</taxon>
    </lineage>
</organism>
<evidence type="ECO:0000313" key="3">
    <source>
        <dbReference type="Proteomes" id="UP000198346"/>
    </source>
</evidence>
<feature type="domain" description="Retropepsin-like aspartic endopeptidase" evidence="1">
    <location>
        <begin position="24"/>
        <end position="158"/>
    </location>
</feature>
<dbReference type="AlphaFoldDB" id="A0A239PZN2"/>
<sequence length="161" mass="18530">MDTRSTFDPPAPKKRRRKKAPLAVAGWREWAGFPALGVERIKAKLDTGAKTSAIHAFKVKTMTREDGTLWAEFYLHPVQKRRRPEIFCAAPIVDRRRIKSSNGKSEERIVVRTMLRLGEKEWPIDLSLTNRDEMGFRLLIGRDALRRRFIVDPSASFLLGK</sequence>
<name>A0A239PZN2_9PROT</name>
<dbReference type="PANTHER" id="PTHR38037:SF1">
    <property type="entry name" value="ATP-DEPENDENT ZINC PROTEASE DOMAIN-CONTAINING PROTEIN-RELATED"/>
    <property type="match status" value="1"/>
</dbReference>
<evidence type="ECO:0000313" key="2">
    <source>
        <dbReference type="EMBL" id="SNT75127.1"/>
    </source>
</evidence>
<dbReference type="SUPFAM" id="SSF50630">
    <property type="entry name" value="Acid proteases"/>
    <property type="match status" value="1"/>
</dbReference>
<keyword evidence="3" id="KW-1185">Reference proteome</keyword>
<dbReference type="Proteomes" id="UP000198346">
    <property type="component" value="Unassembled WGS sequence"/>
</dbReference>